<organism evidence="1">
    <name type="scientific">viral metagenome</name>
    <dbReference type="NCBI Taxonomy" id="1070528"/>
    <lineage>
        <taxon>unclassified sequences</taxon>
        <taxon>metagenomes</taxon>
        <taxon>organismal metagenomes</taxon>
    </lineage>
</organism>
<reference evidence="1" key="1">
    <citation type="submission" date="2020-03" db="EMBL/GenBank/DDBJ databases">
        <title>The deep terrestrial virosphere.</title>
        <authorList>
            <person name="Holmfeldt K."/>
            <person name="Nilsson E."/>
            <person name="Simone D."/>
            <person name="Lopez-Fernandez M."/>
            <person name="Wu X."/>
            <person name="de Brujin I."/>
            <person name="Lundin D."/>
            <person name="Andersson A."/>
            <person name="Bertilsson S."/>
            <person name="Dopson M."/>
        </authorList>
    </citation>
    <scope>NUCLEOTIDE SEQUENCE</scope>
    <source>
        <strain evidence="2">MM415A01915</strain>
        <strain evidence="3">MM415B02528</strain>
        <strain evidence="1">TM448A01894</strain>
        <strain evidence="4">TM448B01938</strain>
    </source>
</reference>
<protein>
    <submittedName>
        <fullName evidence="1">Uncharacterized protein</fullName>
    </submittedName>
</protein>
<dbReference type="AlphaFoldDB" id="A0A6H1ZT70"/>
<dbReference type="EMBL" id="MT142854">
    <property type="protein sequence ID" value="QJA89564.1"/>
    <property type="molecule type" value="Genomic_DNA"/>
</dbReference>
<evidence type="ECO:0000313" key="2">
    <source>
        <dbReference type="EMBL" id="QJA74875.1"/>
    </source>
</evidence>
<gene>
    <name evidence="2" type="ORF">MM415A01915_0010</name>
    <name evidence="3" type="ORF">MM415B02528_0009</name>
    <name evidence="1" type="ORF">TM448A01894_0011</name>
    <name evidence="4" type="ORF">TM448B01938_0013</name>
</gene>
<accession>A0A6H1ZT70</accession>
<dbReference type="EMBL" id="MT144217">
    <property type="protein sequence ID" value="QJA50774.1"/>
    <property type="molecule type" value="Genomic_DNA"/>
</dbReference>
<evidence type="ECO:0000313" key="1">
    <source>
        <dbReference type="EMBL" id="QJA50774.1"/>
    </source>
</evidence>
<name>A0A6H1ZT70_9ZZZZ</name>
<dbReference type="EMBL" id="MT142126">
    <property type="protein sequence ID" value="QJA74875.1"/>
    <property type="molecule type" value="Genomic_DNA"/>
</dbReference>
<proteinExistence type="predicted"/>
<sequence>MTLKDKIIEHIEESIKLGHCYKNTAMCKLLKYGNCRYCVLNFKVKVIENWNLCSTIWERLDENKIQIAIGQLKEVPSKYFTKSKFSRAKFQPIYDELIKTETKENAKND</sequence>
<evidence type="ECO:0000313" key="4">
    <source>
        <dbReference type="EMBL" id="QJI00409.1"/>
    </source>
</evidence>
<evidence type="ECO:0000313" key="3">
    <source>
        <dbReference type="EMBL" id="QJA89564.1"/>
    </source>
</evidence>
<dbReference type="EMBL" id="MT144849">
    <property type="protein sequence ID" value="QJI00409.1"/>
    <property type="molecule type" value="Genomic_DNA"/>
</dbReference>